<protein>
    <recommendedName>
        <fullName evidence="9">GTPase Obg</fullName>
        <ecNumber evidence="9">3.6.5.-</ecNumber>
    </recommendedName>
    <alternativeName>
        <fullName evidence="9">GTP-binding protein Obg</fullName>
    </alternativeName>
</protein>
<organism evidence="14 15">
    <name type="scientific">Candidatus Bipolaricaulis anaerobius</name>
    <dbReference type="NCBI Taxonomy" id="2026885"/>
    <lineage>
        <taxon>Bacteria</taxon>
        <taxon>Candidatus Bipolaricaulota</taxon>
        <taxon>Candidatus Bipolaricaulia</taxon>
        <taxon>Candidatus Bipolaricaulales</taxon>
        <taxon>Candidatus Bipolaricaulaceae</taxon>
        <taxon>Candidatus Bipolaricaulis</taxon>
    </lineage>
</organism>
<dbReference type="EMBL" id="LS483254">
    <property type="protein sequence ID" value="SQD93069.1"/>
    <property type="molecule type" value="Genomic_DNA"/>
</dbReference>
<dbReference type="PROSITE" id="PS51881">
    <property type="entry name" value="OCT"/>
    <property type="match status" value="1"/>
</dbReference>
<reference evidence="15" key="1">
    <citation type="submission" date="2018-05" db="EMBL/GenBank/DDBJ databases">
        <authorList>
            <person name="Hao L."/>
        </authorList>
    </citation>
    <scope>NUCLEOTIDE SEQUENCE [LARGE SCALE GENOMIC DNA]</scope>
</reference>
<dbReference type="GO" id="GO:0003924">
    <property type="term" value="F:GTPase activity"/>
    <property type="evidence" value="ECO:0007669"/>
    <property type="project" value="UniProtKB-UniRule"/>
</dbReference>
<dbReference type="HAMAP" id="MF_01454">
    <property type="entry name" value="GTPase_Obg"/>
    <property type="match status" value="1"/>
</dbReference>
<keyword evidence="8 9" id="KW-0342">GTP-binding</keyword>
<dbReference type="InterPro" id="IPR006074">
    <property type="entry name" value="GTP1-OBG_CS"/>
</dbReference>
<dbReference type="Gene3D" id="2.70.210.12">
    <property type="entry name" value="GTP1/OBG domain"/>
    <property type="match status" value="1"/>
</dbReference>
<dbReference type="RefSeq" id="WP_122031483.1">
    <property type="nucleotide sequence ID" value="NZ_LS483254.1"/>
</dbReference>
<dbReference type="NCBIfam" id="NF008956">
    <property type="entry name" value="PRK12299.1"/>
    <property type="match status" value="1"/>
</dbReference>
<comment type="subunit">
    <text evidence="9">Monomer.</text>
</comment>
<dbReference type="InterPro" id="IPR014100">
    <property type="entry name" value="GTP-bd_Obg/CgtA"/>
</dbReference>
<evidence type="ECO:0000256" key="5">
    <source>
        <dbReference type="ARBA" id="ARBA00022741"/>
    </source>
</evidence>
<feature type="binding site" evidence="9">
    <location>
        <begin position="281"/>
        <end position="284"/>
    </location>
    <ligand>
        <name>GTP</name>
        <dbReference type="ChEBI" id="CHEBI:37565"/>
    </ligand>
</feature>
<evidence type="ECO:0000256" key="8">
    <source>
        <dbReference type="ARBA" id="ARBA00023134"/>
    </source>
</evidence>
<dbReference type="PRINTS" id="PR00326">
    <property type="entry name" value="GTP1OBG"/>
</dbReference>
<dbReference type="OrthoDB" id="9807318at2"/>
<dbReference type="FunFam" id="2.70.210.12:FF:000001">
    <property type="entry name" value="GTPase Obg"/>
    <property type="match status" value="1"/>
</dbReference>
<keyword evidence="15" id="KW-1185">Reference proteome</keyword>
<feature type="binding site" evidence="9">
    <location>
        <begin position="212"/>
        <end position="215"/>
    </location>
    <ligand>
        <name>GTP</name>
        <dbReference type="ChEBI" id="CHEBI:37565"/>
    </ligand>
</feature>
<dbReference type="InterPro" id="IPR006169">
    <property type="entry name" value="GTP1_OBG_dom"/>
</dbReference>
<evidence type="ECO:0000256" key="1">
    <source>
        <dbReference type="ARBA" id="ARBA00001946"/>
    </source>
</evidence>
<dbReference type="InterPro" id="IPR027417">
    <property type="entry name" value="P-loop_NTPase"/>
</dbReference>
<evidence type="ECO:0000313" key="15">
    <source>
        <dbReference type="Proteomes" id="UP000249818"/>
    </source>
</evidence>
<dbReference type="KEGG" id="bana:BARAN1_1045"/>
<dbReference type="GO" id="GO:0005737">
    <property type="term" value="C:cytoplasm"/>
    <property type="evidence" value="ECO:0007669"/>
    <property type="project" value="UniProtKB-SubCell"/>
</dbReference>
<dbReference type="NCBIfam" id="NF008955">
    <property type="entry name" value="PRK12297.1"/>
    <property type="match status" value="1"/>
</dbReference>
<dbReference type="InterPro" id="IPR045086">
    <property type="entry name" value="OBG_GTPase"/>
</dbReference>
<keyword evidence="7 9" id="KW-0460">Magnesium</keyword>
<dbReference type="Pfam" id="PF01926">
    <property type="entry name" value="MMR_HSR1"/>
    <property type="match status" value="1"/>
</dbReference>
<dbReference type="InterPro" id="IPR006073">
    <property type="entry name" value="GTP-bd"/>
</dbReference>
<dbReference type="NCBIfam" id="NF008954">
    <property type="entry name" value="PRK12296.1"/>
    <property type="match status" value="1"/>
</dbReference>
<feature type="domain" description="Obg" evidence="13">
    <location>
        <begin position="1"/>
        <end position="158"/>
    </location>
</feature>
<comment type="function">
    <text evidence="9">An essential GTPase which binds GTP, GDP and possibly (p)ppGpp with moderate affinity, with high nucleotide exchange rates and a fairly low GTP hydrolysis rate. Plays a role in control of the cell cycle, stress response, ribosome biogenesis and in those bacteria that undergo differentiation, in morphogenesis control.</text>
</comment>
<evidence type="ECO:0000256" key="6">
    <source>
        <dbReference type="ARBA" id="ARBA00022801"/>
    </source>
</evidence>
<dbReference type="Proteomes" id="UP000249818">
    <property type="component" value="Chromosome BARAN1"/>
</dbReference>
<comment type="similarity">
    <text evidence="2 9">Belongs to the TRAFAC class OBG-HflX-like GTPase superfamily. OBG GTPase family.</text>
</comment>
<dbReference type="SUPFAM" id="SSF102741">
    <property type="entry name" value="Obg GTP-binding protein C-terminal domain"/>
    <property type="match status" value="1"/>
</dbReference>
<evidence type="ECO:0000259" key="11">
    <source>
        <dbReference type="PROSITE" id="PS51710"/>
    </source>
</evidence>
<evidence type="ECO:0000256" key="10">
    <source>
        <dbReference type="SAM" id="MobiDB-lite"/>
    </source>
</evidence>
<evidence type="ECO:0000256" key="4">
    <source>
        <dbReference type="ARBA" id="ARBA00022723"/>
    </source>
</evidence>
<dbReference type="Pfam" id="PF09269">
    <property type="entry name" value="DUF1967"/>
    <property type="match status" value="1"/>
</dbReference>
<evidence type="ECO:0000256" key="3">
    <source>
        <dbReference type="ARBA" id="ARBA00022490"/>
    </source>
</evidence>
<keyword evidence="6 9" id="KW-0378">Hydrolase</keyword>
<dbReference type="EC" id="3.6.5.-" evidence="9"/>
<dbReference type="Pfam" id="PF01018">
    <property type="entry name" value="GTP1_OBG"/>
    <property type="match status" value="1"/>
</dbReference>
<keyword evidence="3 9" id="KW-0963">Cytoplasm</keyword>
<feature type="region of interest" description="Disordered" evidence="10">
    <location>
        <begin position="17"/>
        <end position="42"/>
    </location>
</feature>
<feature type="binding site" evidence="9">
    <location>
        <position position="172"/>
    </location>
    <ligand>
        <name>Mg(2+)</name>
        <dbReference type="ChEBI" id="CHEBI:18420"/>
    </ligand>
</feature>
<evidence type="ECO:0000256" key="2">
    <source>
        <dbReference type="ARBA" id="ARBA00007699"/>
    </source>
</evidence>
<dbReference type="PROSITE" id="PS51883">
    <property type="entry name" value="OBG"/>
    <property type="match status" value="1"/>
</dbReference>
<evidence type="ECO:0000256" key="7">
    <source>
        <dbReference type="ARBA" id="ARBA00022842"/>
    </source>
</evidence>
<evidence type="ECO:0000259" key="12">
    <source>
        <dbReference type="PROSITE" id="PS51881"/>
    </source>
</evidence>
<dbReference type="NCBIfam" id="TIGR02729">
    <property type="entry name" value="Obg_CgtA"/>
    <property type="match status" value="1"/>
</dbReference>
<feature type="binding site" evidence="9">
    <location>
        <begin position="165"/>
        <end position="172"/>
    </location>
    <ligand>
        <name>GTP</name>
        <dbReference type="ChEBI" id="CHEBI:37565"/>
    </ligand>
</feature>
<dbReference type="PROSITE" id="PS00905">
    <property type="entry name" value="GTP1_OBG"/>
    <property type="match status" value="1"/>
</dbReference>
<gene>
    <name evidence="14" type="primary">obgE</name>
    <name evidence="9" type="synonym">obg</name>
    <name evidence="14" type="ORF">BARAN1_1045</name>
</gene>
<comment type="cofactor">
    <cofactor evidence="1 9">
        <name>Mg(2+)</name>
        <dbReference type="ChEBI" id="CHEBI:18420"/>
    </cofactor>
</comment>
<feature type="binding site" evidence="9">
    <location>
        <begin position="190"/>
        <end position="194"/>
    </location>
    <ligand>
        <name>GTP</name>
        <dbReference type="ChEBI" id="CHEBI:37565"/>
    </ligand>
</feature>
<dbReference type="InterPro" id="IPR036726">
    <property type="entry name" value="GTP1_OBG_dom_sf"/>
</dbReference>
<dbReference type="GO" id="GO:0005525">
    <property type="term" value="F:GTP binding"/>
    <property type="evidence" value="ECO:0007669"/>
    <property type="project" value="UniProtKB-UniRule"/>
</dbReference>
<dbReference type="InterPro" id="IPR015349">
    <property type="entry name" value="OCT_dom"/>
</dbReference>
<evidence type="ECO:0000313" key="14">
    <source>
        <dbReference type="EMBL" id="SQD93069.1"/>
    </source>
</evidence>
<dbReference type="InterPro" id="IPR031167">
    <property type="entry name" value="G_OBG"/>
</dbReference>
<dbReference type="SUPFAM" id="SSF52540">
    <property type="entry name" value="P-loop containing nucleoside triphosphate hydrolases"/>
    <property type="match status" value="1"/>
</dbReference>
<feature type="domain" description="OCT" evidence="12">
    <location>
        <begin position="346"/>
        <end position="423"/>
    </location>
</feature>
<name>A0A2X3L1M6_9BACT</name>
<sequence>MWVDEAKIHVASGRGGNGLISFHRTRTNPRGTPDGGSGGRGGDVLLRATRSVGTLLQFQNQIHFRAGHGGHGGPNCRQGKNGTDLVIHVPVGTVVRDAGTGEILADLATDGAEARIARGGRGGRGNKAFTNSARQAPWIREFGEEGEERWIRLELRVLADVGIIGFPNVGKSSLLARVSRRKVKVAPYPFTTLAPNLGLAEVGDGSSLVLADLPGLIEGAHEGKGLGDRFLRHATRARVLLHVVDLAGVEGRDPLADHGLLRREIEAWEELRAKPEVVAGNKADLLPPERVSAEVHRFREAGIELHPISAVTGRGIRELLLLLGRKLQENPPPLAAAEAPARRVWQLTPDRVPFEVAEEEGQLVVRGPAVERLVRRLDLSTRDAQEYFQTRLERLGVLAALKRRGFRPGSTVRIGGQEFELTG</sequence>
<feature type="compositionally biased region" description="Gly residues" evidence="10">
    <location>
        <begin position="33"/>
        <end position="42"/>
    </location>
</feature>
<dbReference type="InterPro" id="IPR036346">
    <property type="entry name" value="GTP-bd_prot_GTP1/OBG_C_sf"/>
</dbReference>
<keyword evidence="4 9" id="KW-0479">Metal-binding</keyword>
<dbReference type="NCBIfam" id="TIGR03595">
    <property type="entry name" value="Obg_CgtA_exten"/>
    <property type="match status" value="1"/>
</dbReference>
<dbReference type="AlphaFoldDB" id="A0A2X3L1M6"/>
<dbReference type="PROSITE" id="PS51710">
    <property type="entry name" value="G_OBG"/>
    <property type="match status" value="1"/>
</dbReference>
<dbReference type="SUPFAM" id="SSF82051">
    <property type="entry name" value="Obg GTP-binding protein N-terminal domain"/>
    <property type="match status" value="1"/>
</dbReference>
<feature type="binding site" evidence="9">
    <location>
        <position position="192"/>
    </location>
    <ligand>
        <name>Mg(2+)</name>
        <dbReference type="ChEBI" id="CHEBI:18420"/>
    </ligand>
</feature>
<evidence type="ECO:0000256" key="9">
    <source>
        <dbReference type="HAMAP-Rule" id="MF_01454"/>
    </source>
</evidence>
<comment type="subcellular location">
    <subcellularLocation>
        <location evidence="9">Cytoplasm</location>
    </subcellularLocation>
</comment>
<proteinExistence type="inferred from homology"/>
<dbReference type="CDD" id="cd01898">
    <property type="entry name" value="Obg"/>
    <property type="match status" value="1"/>
</dbReference>
<feature type="domain" description="OBG-type G" evidence="11">
    <location>
        <begin position="159"/>
        <end position="328"/>
    </location>
</feature>
<evidence type="ECO:0000259" key="13">
    <source>
        <dbReference type="PROSITE" id="PS51883"/>
    </source>
</evidence>
<dbReference type="Gene3D" id="3.40.50.300">
    <property type="entry name" value="P-loop containing nucleotide triphosphate hydrolases"/>
    <property type="match status" value="1"/>
</dbReference>
<feature type="binding site" evidence="9">
    <location>
        <begin position="309"/>
        <end position="311"/>
    </location>
    <ligand>
        <name>GTP</name>
        <dbReference type="ChEBI" id="CHEBI:37565"/>
    </ligand>
</feature>
<dbReference type="Gene3D" id="3.30.300.350">
    <property type="entry name" value="GTP-binding protein OBG, C-terminal domain"/>
    <property type="match status" value="1"/>
</dbReference>
<dbReference type="GO" id="GO:0042254">
    <property type="term" value="P:ribosome biogenesis"/>
    <property type="evidence" value="ECO:0007669"/>
    <property type="project" value="UniProtKB-UniRule"/>
</dbReference>
<keyword evidence="5 9" id="KW-0547">Nucleotide-binding</keyword>
<accession>A0A2X3L1M6</accession>
<dbReference type="PANTHER" id="PTHR11702:SF31">
    <property type="entry name" value="MITOCHONDRIAL RIBOSOME-ASSOCIATED GTPASE 2"/>
    <property type="match status" value="1"/>
</dbReference>
<dbReference type="PANTHER" id="PTHR11702">
    <property type="entry name" value="DEVELOPMENTALLY REGULATED GTP-BINDING PROTEIN-RELATED"/>
    <property type="match status" value="1"/>
</dbReference>
<dbReference type="GO" id="GO:0000287">
    <property type="term" value="F:magnesium ion binding"/>
    <property type="evidence" value="ECO:0007669"/>
    <property type="project" value="InterPro"/>
</dbReference>